<proteinExistence type="predicted"/>
<dbReference type="RefSeq" id="XP_007403858.1">
    <property type="nucleotide sequence ID" value="XM_007403796.1"/>
</dbReference>
<dbReference type="Pfam" id="PF08690">
    <property type="entry name" value="GET2"/>
    <property type="match status" value="1"/>
</dbReference>
<dbReference type="KEGG" id="mlr:MELLADRAFT_114977"/>
<dbReference type="eggNOG" id="ENOG502S7Q0">
    <property type="taxonomic scope" value="Eukaryota"/>
</dbReference>
<evidence type="ECO:0000256" key="1">
    <source>
        <dbReference type="ARBA" id="ARBA00022692"/>
    </source>
</evidence>
<dbReference type="VEuPathDB" id="FungiDB:MELLADRAFT_114977"/>
<gene>
    <name evidence="6" type="ORF">MELLADRAFT_114977</name>
</gene>
<evidence type="ECO:0000256" key="2">
    <source>
        <dbReference type="ARBA" id="ARBA00022989"/>
    </source>
</evidence>
<dbReference type="HOGENOM" id="CLU_060585_0_0_1"/>
<feature type="region of interest" description="Disordered" evidence="4">
    <location>
        <begin position="1"/>
        <end position="106"/>
    </location>
</feature>
<keyword evidence="3 5" id="KW-0472">Membrane</keyword>
<dbReference type="PANTHER" id="PTHR28263">
    <property type="entry name" value="GOLGI TO ER TRAFFIC PROTEIN 2"/>
    <property type="match status" value="1"/>
</dbReference>
<dbReference type="InterPro" id="IPR028143">
    <property type="entry name" value="Get2/sif1"/>
</dbReference>
<name>F4R4X4_MELLP</name>
<dbReference type="EMBL" id="GL883090">
    <property type="protein sequence ID" value="EGG12920.1"/>
    <property type="molecule type" value="Genomic_DNA"/>
</dbReference>
<evidence type="ECO:0000256" key="5">
    <source>
        <dbReference type="SAM" id="Phobius"/>
    </source>
</evidence>
<evidence type="ECO:0000313" key="7">
    <source>
        <dbReference type="Proteomes" id="UP000001072"/>
    </source>
</evidence>
<dbReference type="GO" id="GO:0006890">
    <property type="term" value="P:retrograde vesicle-mediated transport, Golgi to endoplasmic reticulum"/>
    <property type="evidence" value="ECO:0007669"/>
    <property type="project" value="TreeGrafter"/>
</dbReference>
<feature type="compositionally biased region" description="Low complexity" evidence="4">
    <location>
        <begin position="68"/>
        <end position="83"/>
    </location>
</feature>
<accession>F4R4X4</accession>
<dbReference type="InParanoid" id="F4R4X4"/>
<dbReference type="OrthoDB" id="5393181at2759"/>
<reference evidence="7" key="1">
    <citation type="journal article" date="2011" name="Proc. Natl. Acad. Sci. U.S.A.">
        <title>Obligate biotrophy features unraveled by the genomic analysis of rust fungi.</title>
        <authorList>
            <person name="Duplessis S."/>
            <person name="Cuomo C.A."/>
            <person name="Lin Y.-C."/>
            <person name="Aerts A."/>
            <person name="Tisserant E."/>
            <person name="Veneault-Fourrey C."/>
            <person name="Joly D.L."/>
            <person name="Hacquard S."/>
            <person name="Amselem J."/>
            <person name="Cantarel B.L."/>
            <person name="Chiu R."/>
            <person name="Coutinho P.M."/>
            <person name="Feau N."/>
            <person name="Field M."/>
            <person name="Frey P."/>
            <person name="Gelhaye E."/>
            <person name="Goldberg J."/>
            <person name="Grabherr M.G."/>
            <person name="Kodira C.D."/>
            <person name="Kohler A."/>
            <person name="Kuees U."/>
            <person name="Lindquist E.A."/>
            <person name="Lucas S.M."/>
            <person name="Mago R."/>
            <person name="Mauceli E."/>
            <person name="Morin E."/>
            <person name="Murat C."/>
            <person name="Pangilinan J.L."/>
            <person name="Park R."/>
            <person name="Pearson M."/>
            <person name="Quesneville H."/>
            <person name="Rouhier N."/>
            <person name="Sakthikumar S."/>
            <person name="Salamov A.A."/>
            <person name="Schmutz J."/>
            <person name="Selles B."/>
            <person name="Shapiro H."/>
            <person name="Tanguay P."/>
            <person name="Tuskan G.A."/>
            <person name="Henrissat B."/>
            <person name="Van de Peer Y."/>
            <person name="Rouze P."/>
            <person name="Ellis J.G."/>
            <person name="Dodds P.N."/>
            <person name="Schein J.E."/>
            <person name="Zhong S."/>
            <person name="Hamelin R.C."/>
            <person name="Grigoriev I.V."/>
            <person name="Szabo L.J."/>
            <person name="Martin F."/>
        </authorList>
    </citation>
    <scope>NUCLEOTIDE SEQUENCE [LARGE SCALE GENOMIC DNA]</scope>
    <source>
        <strain evidence="7">98AG31 / pathotype 3-4-7</strain>
    </source>
</reference>
<dbReference type="GeneID" id="18925502"/>
<keyword evidence="7" id="KW-1185">Reference proteome</keyword>
<evidence type="ECO:0000256" key="3">
    <source>
        <dbReference type="ARBA" id="ARBA00023136"/>
    </source>
</evidence>
<feature type="compositionally biased region" description="Polar residues" evidence="4">
    <location>
        <begin position="84"/>
        <end position="105"/>
    </location>
</feature>
<evidence type="ECO:0000313" key="6">
    <source>
        <dbReference type="EMBL" id="EGG12920.1"/>
    </source>
</evidence>
<keyword evidence="2 5" id="KW-1133">Transmembrane helix</keyword>
<feature type="compositionally biased region" description="Polar residues" evidence="4">
    <location>
        <begin position="1"/>
        <end position="10"/>
    </location>
</feature>
<protein>
    <recommendedName>
        <fullName evidence="8">Golgi to ER traffic protein 2</fullName>
    </recommendedName>
</protein>
<sequence length="293" mass="32424">MTESETQPSPARQRAEARKQKLLTQGNDRLAKITGAMKGHQPAPSSTQSSPPIPSTETPQDPPEIDISNLSTTSTPTLHSSDSNMKLNQPISTPSSHLGSLNPGNDSIVDDSMFEMMKSMGLQLPPGFDPSAFKNQTQFDPSNLSPNNQAMSSSHWTDSIFPILTITFILGLVYTNYSSQSTLQVPDHALGITNPNLNPTPIFWMFVTIELSLQATRWFFKRNTPQSSGMLRTLAGSLPSPYSNLISIGIKYFDFFDQFLNHFCCLVFGVGLLLIYLDWKTVNQFGWVSFLLP</sequence>
<dbReference type="PANTHER" id="PTHR28263:SF1">
    <property type="entry name" value="GOLGI TO ER TRAFFIC PROTEIN 2"/>
    <property type="match status" value="1"/>
</dbReference>
<evidence type="ECO:0000256" key="4">
    <source>
        <dbReference type="SAM" id="MobiDB-lite"/>
    </source>
</evidence>
<feature type="transmembrane region" description="Helical" evidence="5">
    <location>
        <begin position="259"/>
        <end position="277"/>
    </location>
</feature>
<evidence type="ECO:0008006" key="8">
    <source>
        <dbReference type="Google" id="ProtNLM"/>
    </source>
</evidence>
<organism evidence="7">
    <name type="scientific">Melampsora larici-populina (strain 98AG31 / pathotype 3-4-7)</name>
    <name type="common">Poplar leaf rust fungus</name>
    <dbReference type="NCBI Taxonomy" id="747676"/>
    <lineage>
        <taxon>Eukaryota</taxon>
        <taxon>Fungi</taxon>
        <taxon>Dikarya</taxon>
        <taxon>Basidiomycota</taxon>
        <taxon>Pucciniomycotina</taxon>
        <taxon>Pucciniomycetes</taxon>
        <taxon>Pucciniales</taxon>
        <taxon>Melampsoraceae</taxon>
        <taxon>Melampsora</taxon>
    </lineage>
</organism>
<dbReference type="AlphaFoldDB" id="F4R4X4"/>
<dbReference type="Proteomes" id="UP000001072">
    <property type="component" value="Unassembled WGS sequence"/>
</dbReference>
<keyword evidence="1 5" id="KW-0812">Transmembrane</keyword>
<feature type="compositionally biased region" description="Low complexity" evidence="4">
    <location>
        <begin position="41"/>
        <end position="59"/>
    </location>
</feature>